<keyword evidence="2" id="KW-1185">Reference proteome</keyword>
<name>A0ABT1CZT7_9PROT</name>
<reference evidence="1 2" key="1">
    <citation type="submission" date="2021-12" db="EMBL/GenBank/DDBJ databases">
        <title>Siccirubricoccus leaddurans sp. nov., a high concentration Zn2+ tolerance bacterium.</title>
        <authorList>
            <person name="Cao Y."/>
        </authorList>
    </citation>
    <scope>NUCLEOTIDE SEQUENCE [LARGE SCALE GENOMIC DNA]</scope>
    <source>
        <strain evidence="1 2">KC 17139</strain>
    </source>
</reference>
<dbReference type="Proteomes" id="UP001523392">
    <property type="component" value="Unassembled WGS sequence"/>
</dbReference>
<gene>
    <name evidence="1" type="ORF">JYK14_03045</name>
</gene>
<accession>A0ABT1CZT7</accession>
<sequence>MDTRIPDTPTAQRPLSEAALCAWLGAAGPGDALVYHRGALARQLCPQLGCLPIEQRAALARLANRAWKLAEAGLADLVQRRRGFEDYEYILVARRRPRRIAPAVLPLLLAEAA</sequence>
<protein>
    <submittedName>
        <fullName evidence="1">Uncharacterized protein</fullName>
    </submittedName>
</protein>
<evidence type="ECO:0000313" key="2">
    <source>
        <dbReference type="Proteomes" id="UP001523392"/>
    </source>
</evidence>
<proteinExistence type="predicted"/>
<dbReference type="EMBL" id="JAFIRR010000016">
    <property type="protein sequence ID" value="MCO6415152.1"/>
    <property type="molecule type" value="Genomic_DNA"/>
</dbReference>
<dbReference type="RefSeq" id="WP_252951760.1">
    <property type="nucleotide sequence ID" value="NZ_JAFIRR010000016.1"/>
</dbReference>
<organism evidence="1 2">
    <name type="scientific">Siccirubricoccus soli</name>
    <dbReference type="NCBI Taxonomy" id="2899147"/>
    <lineage>
        <taxon>Bacteria</taxon>
        <taxon>Pseudomonadati</taxon>
        <taxon>Pseudomonadota</taxon>
        <taxon>Alphaproteobacteria</taxon>
        <taxon>Acetobacterales</taxon>
        <taxon>Roseomonadaceae</taxon>
        <taxon>Siccirubricoccus</taxon>
    </lineage>
</organism>
<comment type="caution">
    <text evidence="1">The sequence shown here is derived from an EMBL/GenBank/DDBJ whole genome shotgun (WGS) entry which is preliminary data.</text>
</comment>
<evidence type="ECO:0000313" key="1">
    <source>
        <dbReference type="EMBL" id="MCO6415152.1"/>
    </source>
</evidence>